<reference evidence="1" key="2">
    <citation type="journal article" date="2015" name="Data Brief">
        <title>Shoot transcriptome of the giant reed, Arundo donax.</title>
        <authorList>
            <person name="Barrero R.A."/>
            <person name="Guerrero F.D."/>
            <person name="Moolhuijzen P."/>
            <person name="Goolsby J.A."/>
            <person name="Tidwell J."/>
            <person name="Bellgard S.E."/>
            <person name="Bellgard M.I."/>
        </authorList>
    </citation>
    <scope>NUCLEOTIDE SEQUENCE</scope>
    <source>
        <tissue evidence="1">Shoot tissue taken approximately 20 cm above the soil surface</tissue>
    </source>
</reference>
<proteinExistence type="predicted"/>
<dbReference type="EMBL" id="GBRH01202456">
    <property type="protein sequence ID" value="JAD95439.1"/>
    <property type="molecule type" value="Transcribed_RNA"/>
</dbReference>
<name>A0A0A9E3R7_ARUDO</name>
<evidence type="ECO:0000313" key="1">
    <source>
        <dbReference type="EMBL" id="JAD95439.1"/>
    </source>
</evidence>
<protein>
    <submittedName>
        <fullName evidence="1">TIDP3731</fullName>
    </submittedName>
</protein>
<reference evidence="1" key="1">
    <citation type="submission" date="2014-09" db="EMBL/GenBank/DDBJ databases">
        <authorList>
            <person name="Magalhaes I.L.F."/>
            <person name="Oliveira U."/>
            <person name="Santos F.R."/>
            <person name="Vidigal T.H.D.A."/>
            <person name="Brescovit A.D."/>
            <person name="Santos A.J."/>
        </authorList>
    </citation>
    <scope>NUCLEOTIDE SEQUENCE</scope>
    <source>
        <tissue evidence="1">Shoot tissue taken approximately 20 cm above the soil surface</tissue>
    </source>
</reference>
<accession>A0A0A9E3R7</accession>
<organism evidence="1">
    <name type="scientific">Arundo donax</name>
    <name type="common">Giant reed</name>
    <name type="synonym">Donax arundinaceus</name>
    <dbReference type="NCBI Taxonomy" id="35708"/>
    <lineage>
        <taxon>Eukaryota</taxon>
        <taxon>Viridiplantae</taxon>
        <taxon>Streptophyta</taxon>
        <taxon>Embryophyta</taxon>
        <taxon>Tracheophyta</taxon>
        <taxon>Spermatophyta</taxon>
        <taxon>Magnoliopsida</taxon>
        <taxon>Liliopsida</taxon>
        <taxon>Poales</taxon>
        <taxon>Poaceae</taxon>
        <taxon>PACMAD clade</taxon>
        <taxon>Arundinoideae</taxon>
        <taxon>Arundineae</taxon>
        <taxon>Arundo</taxon>
    </lineage>
</organism>
<dbReference type="AlphaFoldDB" id="A0A0A9E3R7"/>
<sequence>MNKIIYCHIISSFLPCIGPA</sequence>